<dbReference type="RefSeq" id="WP_054533864.1">
    <property type="nucleotide sequence ID" value="NZ_LGKP01000013.1"/>
</dbReference>
<dbReference type="InterPro" id="IPR029063">
    <property type="entry name" value="SAM-dependent_MTases_sf"/>
</dbReference>
<evidence type="ECO:0000256" key="1">
    <source>
        <dbReference type="ARBA" id="ARBA00022679"/>
    </source>
</evidence>
<dbReference type="CDD" id="cd02440">
    <property type="entry name" value="AdoMet_MTases"/>
    <property type="match status" value="1"/>
</dbReference>
<name>A0A0P6XZ05_9CHLR</name>
<dbReference type="PANTHER" id="PTHR44068:SF11">
    <property type="entry name" value="GERANYL DIPHOSPHATE 2-C-METHYLTRANSFERASE"/>
    <property type="match status" value="1"/>
</dbReference>
<dbReference type="PANTHER" id="PTHR44068">
    <property type="entry name" value="ZGC:194242"/>
    <property type="match status" value="1"/>
</dbReference>
<dbReference type="AlphaFoldDB" id="A0A0P6XZ05"/>
<dbReference type="Proteomes" id="UP000050277">
    <property type="component" value="Unassembled WGS sequence"/>
</dbReference>
<protein>
    <recommendedName>
        <fullName evidence="2">Methyltransferase type 11 domain-containing protein</fullName>
    </recommendedName>
</protein>
<dbReference type="OrthoDB" id="9769602at2"/>
<dbReference type="GO" id="GO:0008757">
    <property type="term" value="F:S-adenosylmethionine-dependent methyltransferase activity"/>
    <property type="evidence" value="ECO:0007669"/>
    <property type="project" value="InterPro"/>
</dbReference>
<dbReference type="EMBL" id="LGKP01000013">
    <property type="protein sequence ID" value="KPL90102.1"/>
    <property type="molecule type" value="Genomic_DNA"/>
</dbReference>
<dbReference type="Gene3D" id="3.40.50.150">
    <property type="entry name" value="Vaccinia Virus protein VP39"/>
    <property type="match status" value="1"/>
</dbReference>
<feature type="domain" description="Methyltransferase type 11" evidence="2">
    <location>
        <begin position="76"/>
        <end position="174"/>
    </location>
</feature>
<keyword evidence="4" id="KW-1185">Reference proteome</keyword>
<accession>A0A0P6XZ05</accession>
<gene>
    <name evidence="3" type="ORF">SE18_07745</name>
</gene>
<evidence type="ECO:0000259" key="2">
    <source>
        <dbReference type="Pfam" id="PF08241"/>
    </source>
</evidence>
<evidence type="ECO:0000313" key="4">
    <source>
        <dbReference type="Proteomes" id="UP000050277"/>
    </source>
</evidence>
<sequence length="283" mass="31383">MTVLATDLSAPNAPSINDVEAYYDAMGPFYKLIWGDSVHGGYWPAGLEDVSLPEAQEHLTNLLIEKTPIAAGQQMLDLGCGTGLPAIRIAAAKHCHVHGITVAHGQVAEAQTTIQAMQMQEKVQIAWGNAMELPFVDGFFNAAWAFESIFHMPSRLTVLQEANRVLQPGSYLVLTDIVEVKPLSLEQKQIFYPAFQINTLTTKQGYLELFDQTGFEQLELIDLTAGIAKTLVHTKLGIAQKRAELEALYPPPMLAMIEQTWPMVEKIYAEFVRYVLIVARKRG</sequence>
<organism evidence="3 4">
    <name type="scientific">Herpetosiphon geysericola</name>
    <dbReference type="NCBI Taxonomy" id="70996"/>
    <lineage>
        <taxon>Bacteria</taxon>
        <taxon>Bacillati</taxon>
        <taxon>Chloroflexota</taxon>
        <taxon>Chloroflexia</taxon>
        <taxon>Herpetosiphonales</taxon>
        <taxon>Herpetosiphonaceae</taxon>
        <taxon>Herpetosiphon</taxon>
    </lineage>
</organism>
<proteinExistence type="predicted"/>
<dbReference type="InterPro" id="IPR050447">
    <property type="entry name" value="Erg6_SMT_methyltransf"/>
</dbReference>
<evidence type="ECO:0000313" key="3">
    <source>
        <dbReference type="EMBL" id="KPL90102.1"/>
    </source>
</evidence>
<keyword evidence="1" id="KW-0808">Transferase</keyword>
<comment type="caution">
    <text evidence="3">The sequence shown here is derived from an EMBL/GenBank/DDBJ whole genome shotgun (WGS) entry which is preliminary data.</text>
</comment>
<dbReference type="STRING" id="70996.SE18_07745"/>
<dbReference type="Pfam" id="PF08241">
    <property type="entry name" value="Methyltransf_11"/>
    <property type="match status" value="1"/>
</dbReference>
<reference evidence="3 4" key="1">
    <citation type="submission" date="2015-07" db="EMBL/GenBank/DDBJ databases">
        <title>Whole genome sequence of Herpetosiphon geysericola DSM 7119.</title>
        <authorList>
            <person name="Hemp J."/>
            <person name="Ward L.M."/>
            <person name="Pace L.A."/>
            <person name="Fischer W.W."/>
        </authorList>
    </citation>
    <scope>NUCLEOTIDE SEQUENCE [LARGE SCALE GENOMIC DNA]</scope>
    <source>
        <strain evidence="3 4">DSM 7119</strain>
    </source>
</reference>
<dbReference type="InterPro" id="IPR013216">
    <property type="entry name" value="Methyltransf_11"/>
</dbReference>
<dbReference type="SUPFAM" id="SSF53335">
    <property type="entry name" value="S-adenosyl-L-methionine-dependent methyltransferases"/>
    <property type="match status" value="1"/>
</dbReference>